<dbReference type="Proteomes" id="UP000886998">
    <property type="component" value="Unassembled WGS sequence"/>
</dbReference>
<evidence type="ECO:0000313" key="1">
    <source>
        <dbReference type="EMBL" id="GFY55127.1"/>
    </source>
</evidence>
<protein>
    <submittedName>
        <fullName evidence="1">Uncharacterized protein</fullName>
    </submittedName>
</protein>
<evidence type="ECO:0000313" key="2">
    <source>
        <dbReference type="Proteomes" id="UP000886998"/>
    </source>
</evidence>
<keyword evidence="2" id="KW-1185">Reference proteome</keyword>
<proteinExistence type="predicted"/>
<reference evidence="1" key="1">
    <citation type="submission" date="2020-08" db="EMBL/GenBank/DDBJ databases">
        <title>Multicomponent nature underlies the extraordinary mechanical properties of spider dragline silk.</title>
        <authorList>
            <person name="Kono N."/>
            <person name="Nakamura H."/>
            <person name="Mori M."/>
            <person name="Yoshida Y."/>
            <person name="Ohtoshi R."/>
            <person name="Malay A.D."/>
            <person name="Moran D.A.P."/>
            <person name="Tomita M."/>
            <person name="Numata K."/>
            <person name="Arakawa K."/>
        </authorList>
    </citation>
    <scope>NUCLEOTIDE SEQUENCE</scope>
</reference>
<accession>A0A8X7C6C2</accession>
<dbReference type="AlphaFoldDB" id="A0A8X7C6C2"/>
<comment type="caution">
    <text evidence="1">The sequence shown here is derived from an EMBL/GenBank/DDBJ whole genome shotgun (WGS) entry which is preliminary data.</text>
</comment>
<gene>
    <name evidence="1" type="ORF">TNIN_281101</name>
</gene>
<dbReference type="EMBL" id="BMAV01010197">
    <property type="protein sequence ID" value="GFY55127.1"/>
    <property type="molecule type" value="Genomic_DNA"/>
</dbReference>
<name>A0A8X7C6C2_9ARAC</name>
<organism evidence="1 2">
    <name type="scientific">Trichonephila inaurata madagascariensis</name>
    <dbReference type="NCBI Taxonomy" id="2747483"/>
    <lineage>
        <taxon>Eukaryota</taxon>
        <taxon>Metazoa</taxon>
        <taxon>Ecdysozoa</taxon>
        <taxon>Arthropoda</taxon>
        <taxon>Chelicerata</taxon>
        <taxon>Arachnida</taxon>
        <taxon>Araneae</taxon>
        <taxon>Araneomorphae</taxon>
        <taxon>Entelegynae</taxon>
        <taxon>Araneoidea</taxon>
        <taxon>Nephilidae</taxon>
        <taxon>Trichonephila</taxon>
        <taxon>Trichonephila inaurata</taxon>
    </lineage>
</organism>
<sequence length="111" mass="12858">MLCLSGYVTSPDVITIDAVFQSDIVMVYMCLIPRQKPTINTEITYEMFQRGQKLIHLLYAENNDCLISTCRAYNMSILFRYCYASLDKAWFVLGCTLTLHHYQQRAIISSQ</sequence>